<dbReference type="SUPFAM" id="SSF109604">
    <property type="entry name" value="HD-domain/PDEase-like"/>
    <property type="match status" value="1"/>
</dbReference>
<dbReference type="PANTHER" id="PTHR33525">
    <property type="match status" value="1"/>
</dbReference>
<feature type="domain" description="EAL" evidence="1">
    <location>
        <begin position="1"/>
        <end position="210"/>
    </location>
</feature>
<dbReference type="InterPro" id="IPR035919">
    <property type="entry name" value="EAL_sf"/>
</dbReference>
<dbReference type="InterPro" id="IPR014408">
    <property type="entry name" value="dGMP_Pdiesterase_EAL/HD-GYP"/>
</dbReference>
<accession>A0A8E4G0R6</accession>
<proteinExistence type="predicted"/>
<dbReference type="SMART" id="SM00052">
    <property type="entry name" value="EAL"/>
    <property type="match status" value="1"/>
</dbReference>
<dbReference type="Pfam" id="PF00563">
    <property type="entry name" value="EAL"/>
    <property type="match status" value="1"/>
</dbReference>
<dbReference type="EMBL" id="AP024110">
    <property type="protein sequence ID" value="BCM26135.1"/>
    <property type="molecule type" value="Genomic_DNA"/>
</dbReference>
<evidence type="ECO:0000313" key="3">
    <source>
        <dbReference type="Proteomes" id="UP000826722"/>
    </source>
</evidence>
<dbReference type="PANTHER" id="PTHR33525:SF4">
    <property type="entry name" value="CYCLIC DI-GMP PHOSPHODIESTERASE CDGJ"/>
    <property type="match status" value="1"/>
</dbReference>
<reference evidence="2" key="1">
    <citation type="journal article" date="2021" name="Arch. Microbiol.">
        <title>Methyloradius palustris gen. nov., sp. nov., a methanol-oxidizing bacterium isolated from snow.</title>
        <authorList>
            <person name="Miyadera T."/>
            <person name="Kojima H."/>
            <person name="Fukui M."/>
        </authorList>
    </citation>
    <scope>NUCLEOTIDE SEQUENCE</scope>
    <source>
        <strain evidence="2">Zm11</strain>
    </source>
</reference>
<dbReference type="InterPro" id="IPR052340">
    <property type="entry name" value="RNase_Y/CdgJ"/>
</dbReference>
<sequence>MSTASTVTEVSGKSEIFLGRQPILALDKNTVAYELLFRSEDSLLEADVTDDLLSTSTVIVNMLSQFGLDNVLGSCDAFINVSASLLMSETIELLPPERIIFEILEDVPISSQLVERCIELKGRGFRLAIDDFVYRAEYDAILPLIDYLKVDLEITSIESLPKVIAEIRKHSNAILLAEKVELETQYLACKDLGFTLFQGYFFAHPVVITGKKPQPNQISLMRIMGMLIGDANVSELEVPFKESPTLTISLLRLVNSVAVSGGRRQEISTLRQAIVILGQKQLLRWVQLLLYVSPEGNIANSLMQQVSNRARLMELIANQLDNYKATGDQAFMVGMLSLVHAVLKTPQEEVLAQIAIPETLKLAITKREGLLGQLLNLTEMIEKYEFEAAGAAIHELGMSVSDFTSIQLQAMQWANELNKQAND</sequence>
<keyword evidence="3" id="KW-1185">Reference proteome</keyword>
<dbReference type="PIRSF" id="PIRSF003180">
    <property type="entry name" value="DiGMPpdiest_YuxH"/>
    <property type="match status" value="1"/>
</dbReference>
<dbReference type="InterPro" id="IPR001633">
    <property type="entry name" value="EAL_dom"/>
</dbReference>
<name>A0A8E4G0R6_9PROT</name>
<dbReference type="Pfam" id="PF08668">
    <property type="entry name" value="HDOD"/>
    <property type="match status" value="1"/>
</dbReference>
<organism evidence="2 3">
    <name type="scientific">Methyloradius palustris</name>
    <dbReference type="NCBI Taxonomy" id="2778876"/>
    <lineage>
        <taxon>Bacteria</taxon>
        <taxon>Pseudomonadati</taxon>
        <taxon>Pseudomonadota</taxon>
        <taxon>Betaproteobacteria</taxon>
        <taxon>Nitrosomonadales</taxon>
        <taxon>Methylophilaceae</taxon>
        <taxon>Methyloradius</taxon>
    </lineage>
</organism>
<dbReference type="Gene3D" id="1.10.3210.10">
    <property type="entry name" value="Hypothetical protein af1432"/>
    <property type="match status" value="1"/>
</dbReference>
<evidence type="ECO:0000259" key="1">
    <source>
        <dbReference type="SMART" id="SM00052"/>
    </source>
</evidence>
<gene>
    <name evidence="2" type="ORF">ZMTM_23940</name>
</gene>
<dbReference type="AlphaFoldDB" id="A0A8E4G0R6"/>
<dbReference type="Gene3D" id="3.20.20.450">
    <property type="entry name" value="EAL domain"/>
    <property type="match status" value="1"/>
</dbReference>
<dbReference type="SUPFAM" id="SSF141868">
    <property type="entry name" value="EAL domain-like"/>
    <property type="match status" value="1"/>
</dbReference>
<dbReference type="KEGG" id="mpau:ZMTM_23940"/>
<evidence type="ECO:0000313" key="2">
    <source>
        <dbReference type="EMBL" id="BCM26135.1"/>
    </source>
</evidence>
<protein>
    <submittedName>
        <fullName evidence="2">Cyclic diguanylate phosphodiesterase</fullName>
    </submittedName>
</protein>
<dbReference type="RefSeq" id="WP_221764154.1">
    <property type="nucleotide sequence ID" value="NZ_AP024110.1"/>
</dbReference>
<dbReference type="Proteomes" id="UP000826722">
    <property type="component" value="Chromosome"/>
</dbReference>
<dbReference type="InterPro" id="IPR013976">
    <property type="entry name" value="HDOD"/>
</dbReference>